<gene>
    <name evidence="1" type="ORF">DWV06_09165</name>
</gene>
<keyword evidence="2" id="KW-1185">Reference proteome</keyword>
<proteinExistence type="predicted"/>
<accession>A0A371AVB8</accession>
<dbReference type="Proteomes" id="UP000255036">
    <property type="component" value="Unassembled WGS sequence"/>
</dbReference>
<protein>
    <submittedName>
        <fullName evidence="1">Uncharacterized protein</fullName>
    </submittedName>
</protein>
<evidence type="ECO:0000313" key="2">
    <source>
        <dbReference type="Proteomes" id="UP000255036"/>
    </source>
</evidence>
<name>A0A371AVB8_9FIRM</name>
<dbReference type="OrthoDB" id="4823114at2"/>
<sequence>MEEIEAKDEVLQPFFMEIAPIRKLALINFEKNPEEIYVALEWQYLETKEEGNGFRLIAYRKDQYVDVYDEESLCIKEIGRFEVCNKGLKHYRKTAFQNPDFIVTEKGLFISLAFHDYKGRNIKVLVEERGKRPSRSLDLIAPVGESSKNPVIFPAFAMYQFDLVRKKDTKIQIEINGKKIPPDDFPIPFPKDGQMRYFTRYGCDCELIEFGRNQERILHNISCKNQFIYDENLIASYKTTDNQKKMEYLKFKHSKHVFILRFVDWFPDLLRMEDGCITGNFKMEMDESMGYISGEYQVKKKKSKVTITLIPCNGWTVKTKMPITKMMFKKRSVFCTWPKSYRYQQTIDLHTGKSVCHWERIKLK</sequence>
<reference evidence="1 2" key="1">
    <citation type="submission" date="2018-07" db="EMBL/GenBank/DDBJ databases">
        <title>Anaerosacharophilus polymeroproducens gen. nov. sp. nov., an anaerobic bacterium isolated from salt field.</title>
        <authorList>
            <person name="Kim W."/>
            <person name="Yang S.-H."/>
            <person name="Oh J."/>
            <person name="Lee J.-H."/>
            <person name="Kwon K.K."/>
        </authorList>
    </citation>
    <scope>NUCLEOTIDE SEQUENCE [LARGE SCALE GENOMIC DNA]</scope>
    <source>
        <strain evidence="1 2">MCWD5</strain>
    </source>
</reference>
<organism evidence="1 2">
    <name type="scientific">Anaerosacchariphilus polymeriproducens</name>
    <dbReference type="NCBI Taxonomy" id="1812858"/>
    <lineage>
        <taxon>Bacteria</taxon>
        <taxon>Bacillati</taxon>
        <taxon>Bacillota</taxon>
        <taxon>Clostridia</taxon>
        <taxon>Lachnospirales</taxon>
        <taxon>Lachnospiraceae</taxon>
        <taxon>Anaerosacchariphilus</taxon>
    </lineage>
</organism>
<dbReference type="RefSeq" id="WP_115481882.1">
    <property type="nucleotide sequence ID" value="NZ_QRCT01000024.1"/>
</dbReference>
<dbReference type="AlphaFoldDB" id="A0A371AVB8"/>
<comment type="caution">
    <text evidence="1">The sequence shown here is derived from an EMBL/GenBank/DDBJ whole genome shotgun (WGS) entry which is preliminary data.</text>
</comment>
<evidence type="ECO:0000313" key="1">
    <source>
        <dbReference type="EMBL" id="RDU23516.1"/>
    </source>
</evidence>
<dbReference type="EMBL" id="QRCT01000024">
    <property type="protein sequence ID" value="RDU23516.1"/>
    <property type="molecule type" value="Genomic_DNA"/>
</dbReference>